<dbReference type="GO" id="GO:0097216">
    <property type="term" value="F:guanosine tetraphosphate binding"/>
    <property type="evidence" value="ECO:0007669"/>
    <property type="project" value="UniProtKB-ARBA"/>
</dbReference>
<evidence type="ECO:0000259" key="7">
    <source>
        <dbReference type="PROSITE" id="PS51722"/>
    </source>
</evidence>
<keyword evidence="2" id="KW-0547">Nucleotide-binding</keyword>
<evidence type="ECO:0000313" key="8">
    <source>
        <dbReference type="EMBL" id="EAR20352.1"/>
    </source>
</evidence>
<dbReference type="SUPFAM" id="SSF54211">
    <property type="entry name" value="Ribosomal protein S5 domain 2-like"/>
    <property type="match status" value="1"/>
</dbReference>
<evidence type="ECO:0000256" key="1">
    <source>
        <dbReference type="ARBA" id="ARBA00017872"/>
    </source>
</evidence>
<keyword evidence="5" id="KW-0342">GTP-binding</keyword>
<dbReference type="RefSeq" id="WP_005000768.1">
    <property type="nucleotide sequence ID" value="NZ_CH672427.1"/>
</dbReference>
<dbReference type="CDD" id="cd03713">
    <property type="entry name" value="EFG_mtEFG_C"/>
    <property type="match status" value="1"/>
</dbReference>
<dbReference type="InterPro" id="IPR027417">
    <property type="entry name" value="P-loop_NTPase"/>
</dbReference>
<dbReference type="InterPro" id="IPR053905">
    <property type="entry name" value="EF-G-like_DII"/>
</dbReference>
<dbReference type="Pfam" id="PF22042">
    <property type="entry name" value="EF-G_D2"/>
    <property type="match status" value="1"/>
</dbReference>
<dbReference type="NCBIfam" id="TIGR00231">
    <property type="entry name" value="small_GTP"/>
    <property type="match status" value="1"/>
</dbReference>
<dbReference type="SUPFAM" id="SSF50447">
    <property type="entry name" value="Translation proteins"/>
    <property type="match status" value="1"/>
</dbReference>
<dbReference type="Pfam" id="PF00009">
    <property type="entry name" value="GTP_EFTU"/>
    <property type="match status" value="1"/>
</dbReference>
<evidence type="ECO:0000256" key="6">
    <source>
        <dbReference type="ARBA" id="ARBA00024731"/>
    </source>
</evidence>
<dbReference type="Pfam" id="PF14492">
    <property type="entry name" value="EFG_III"/>
    <property type="match status" value="1"/>
</dbReference>
<evidence type="ECO:0000256" key="5">
    <source>
        <dbReference type="ARBA" id="ARBA00023134"/>
    </source>
</evidence>
<sequence>MPDYATENVRNIALVGHAGAGKTTLIESLLVAAGAVASPGSVERGTTVSDADPLEKSIHHSISASIVSLDWKGTHINLIDTPGSPDFLGQALAVLPAVETVAVVINAQAGIENTARQMMQMAGERGLCRLIIINRTDAEGLDLQRLLEEIRAIFGPECLALNLPSKGGAAVADCFFTPAGEADFSTVEAAHDALVDQVVEVDEELMALYLEQGQELNPQQLHEPFEAALREGHLVPICFVSAKSGAGLAELLNIVAQLMPNPLEGNPPPFIREDEGGAREYHAEPDPDQHVLAHVVKIEHDPFMGKLAVFRMHQGTVTRDSRLYVGDARKPFKTGNLFKLRGKERNEVDRCIPGDICAVAKVEEIHFDAVLHDSHDEDHIRLHPMAFPTPVFGAAVQAARHGDEQKLSEVLAKLAEEDPGLRIEQNRATHETVLWALGERHLHLTLERMQQRYNLEVKTKPPSIAYRETITAAAEGHCRHKKQTGGAGQFGEVFLRIAPLPRGAGFEFVNEIRGGAIPGSLVPAVEKGARQALSDGAVAGYPMQDIQVTVYDGKTHPVDSKEIAFVIAGRKAFLDAVHKAHPIVLEPLAELVIDAPSAAMGDITGDIAARRGRIQDTQSHSEHITLQALAPLAELEDFPSKLKAMTGGEGNYRLQFSHYEPVPGHIQQRLATEFKPLEEEA</sequence>
<keyword evidence="4" id="KW-0648">Protein biosynthesis</keyword>
<dbReference type="InterPro" id="IPR014721">
    <property type="entry name" value="Ribsml_uS5_D2-typ_fold_subgr"/>
</dbReference>
<dbReference type="PANTHER" id="PTHR43261">
    <property type="entry name" value="TRANSLATION ELONGATION FACTOR G-RELATED"/>
    <property type="match status" value="1"/>
</dbReference>
<dbReference type="Gene3D" id="3.30.70.870">
    <property type="entry name" value="Elongation Factor G (Translational Gtpase), domain 3"/>
    <property type="match status" value="1"/>
</dbReference>
<dbReference type="CDD" id="cd01434">
    <property type="entry name" value="EFG_mtEFG1_IV"/>
    <property type="match status" value="1"/>
</dbReference>
<evidence type="ECO:0000313" key="9">
    <source>
        <dbReference type="Proteomes" id="UP000003374"/>
    </source>
</evidence>
<dbReference type="NCBIfam" id="NF009381">
    <property type="entry name" value="PRK12740.1-5"/>
    <property type="match status" value="1"/>
</dbReference>
<dbReference type="OrthoDB" id="9804431at2"/>
<reference evidence="8 9" key="1">
    <citation type="submission" date="2006-02" db="EMBL/GenBank/DDBJ databases">
        <authorList>
            <person name="Waterbury J."/>
            <person name="Ferriera S."/>
            <person name="Johnson J."/>
            <person name="Kravitz S."/>
            <person name="Halpern A."/>
            <person name="Remington K."/>
            <person name="Beeson K."/>
            <person name="Tran B."/>
            <person name="Rogers Y.-H."/>
            <person name="Friedman R."/>
            <person name="Venter J.C."/>
        </authorList>
    </citation>
    <scope>NUCLEOTIDE SEQUENCE [LARGE SCALE GENOMIC DNA]</scope>
    <source>
        <strain evidence="8 9">Nb-231</strain>
    </source>
</reference>
<dbReference type="GO" id="GO:0003746">
    <property type="term" value="F:translation elongation factor activity"/>
    <property type="evidence" value="ECO:0007669"/>
    <property type="project" value="UniProtKB-KW"/>
</dbReference>
<dbReference type="eggNOG" id="COG0480">
    <property type="taxonomic scope" value="Bacteria"/>
</dbReference>
<dbReference type="PROSITE" id="PS51722">
    <property type="entry name" value="G_TR_2"/>
    <property type="match status" value="1"/>
</dbReference>
<dbReference type="Pfam" id="PF03764">
    <property type="entry name" value="EFG_IV"/>
    <property type="match status" value="1"/>
</dbReference>
<proteinExistence type="predicted"/>
<dbReference type="NCBIfam" id="NF009891">
    <property type="entry name" value="PRK13351.1-1"/>
    <property type="match status" value="1"/>
</dbReference>
<gene>
    <name evidence="8" type="ORF">NB231_06755</name>
</gene>
<dbReference type="Gene3D" id="3.30.70.240">
    <property type="match status" value="1"/>
</dbReference>
<keyword evidence="9" id="KW-1185">Reference proteome</keyword>
<name>A4BV85_9GAMM</name>
<dbReference type="GO" id="GO:0005525">
    <property type="term" value="F:GTP binding"/>
    <property type="evidence" value="ECO:0007669"/>
    <property type="project" value="UniProtKB-KW"/>
</dbReference>
<dbReference type="STRING" id="314278.NB231_06755"/>
<protein>
    <recommendedName>
        <fullName evidence="1">Elongation factor G</fullName>
    </recommendedName>
</protein>
<dbReference type="Gene3D" id="3.30.230.10">
    <property type="match status" value="1"/>
</dbReference>
<dbReference type="GO" id="GO:0003924">
    <property type="term" value="F:GTPase activity"/>
    <property type="evidence" value="ECO:0007669"/>
    <property type="project" value="InterPro"/>
</dbReference>
<comment type="function">
    <text evidence="6">Catalyzes the GTP-dependent ribosomal translocation step during translation elongation. During this step, the ribosome changes from the pre-translocational (PRE) to the post-translocational (POST) state as the newly formed A-site-bound peptidyl-tRNA and P-site-bound deacylated tRNA move to the P and E sites, respectively. Catalyzes the coordinated movement of the two tRNA molecules, the mRNA and conformational changes in the ribosome.</text>
</comment>
<dbReference type="Proteomes" id="UP000003374">
    <property type="component" value="Unassembled WGS sequence"/>
</dbReference>
<dbReference type="Pfam" id="PF00679">
    <property type="entry name" value="EFG_C"/>
    <property type="match status" value="1"/>
</dbReference>
<dbReference type="CDD" id="cd04170">
    <property type="entry name" value="EF-G_bact"/>
    <property type="match status" value="1"/>
</dbReference>
<keyword evidence="3" id="KW-0251">Elongation factor</keyword>
<dbReference type="PRINTS" id="PR00315">
    <property type="entry name" value="ELONGATNFCT"/>
</dbReference>
<dbReference type="SMART" id="SM00889">
    <property type="entry name" value="EFG_IV"/>
    <property type="match status" value="1"/>
</dbReference>
<comment type="caution">
    <text evidence="8">The sequence shown here is derived from an EMBL/GenBank/DDBJ whole genome shotgun (WGS) entry which is preliminary data.</text>
</comment>
<dbReference type="AlphaFoldDB" id="A4BV85"/>
<dbReference type="PANTHER" id="PTHR43261:SF6">
    <property type="entry name" value="ELONGATION FACTOR G-LIKE PROTEIN"/>
    <property type="match status" value="1"/>
</dbReference>
<dbReference type="InterPro" id="IPR005517">
    <property type="entry name" value="Transl_elong_EFG/EF2_IV"/>
</dbReference>
<evidence type="ECO:0000256" key="3">
    <source>
        <dbReference type="ARBA" id="ARBA00022768"/>
    </source>
</evidence>
<dbReference type="InterPro" id="IPR035649">
    <property type="entry name" value="EFG_V"/>
</dbReference>
<dbReference type="InterPro" id="IPR041095">
    <property type="entry name" value="EFG_II"/>
</dbReference>
<dbReference type="SUPFAM" id="SSF54980">
    <property type="entry name" value="EF-G C-terminal domain-like"/>
    <property type="match status" value="2"/>
</dbReference>
<organism evidence="8 9">
    <name type="scientific">Nitrococcus mobilis Nb-231</name>
    <dbReference type="NCBI Taxonomy" id="314278"/>
    <lineage>
        <taxon>Bacteria</taxon>
        <taxon>Pseudomonadati</taxon>
        <taxon>Pseudomonadota</taxon>
        <taxon>Gammaproteobacteria</taxon>
        <taxon>Chromatiales</taxon>
        <taxon>Ectothiorhodospiraceae</taxon>
        <taxon>Nitrococcus</taxon>
    </lineage>
</organism>
<dbReference type="GO" id="GO:0032790">
    <property type="term" value="P:ribosome disassembly"/>
    <property type="evidence" value="ECO:0007669"/>
    <property type="project" value="TreeGrafter"/>
</dbReference>
<dbReference type="HOGENOM" id="CLU_002794_4_2_6"/>
<dbReference type="InterPro" id="IPR047872">
    <property type="entry name" value="EFG_IV"/>
</dbReference>
<dbReference type="Gene3D" id="2.40.30.10">
    <property type="entry name" value="Translation factors"/>
    <property type="match status" value="1"/>
</dbReference>
<dbReference type="SUPFAM" id="SSF52540">
    <property type="entry name" value="P-loop containing nucleoside triphosphate hydrolases"/>
    <property type="match status" value="1"/>
</dbReference>
<dbReference type="EMBL" id="AAOF01000024">
    <property type="protein sequence ID" value="EAR20352.1"/>
    <property type="molecule type" value="Genomic_DNA"/>
</dbReference>
<dbReference type="InterPro" id="IPR009000">
    <property type="entry name" value="Transl_B-barrel_sf"/>
</dbReference>
<dbReference type="InterPro" id="IPR035647">
    <property type="entry name" value="EFG_III/V"/>
</dbReference>
<accession>A4BV85</accession>
<dbReference type="InterPro" id="IPR000795">
    <property type="entry name" value="T_Tr_GTP-bd_dom"/>
</dbReference>
<evidence type="ECO:0000256" key="2">
    <source>
        <dbReference type="ARBA" id="ARBA00022741"/>
    </source>
</evidence>
<dbReference type="SMART" id="SM00838">
    <property type="entry name" value="EFG_C"/>
    <property type="match status" value="1"/>
</dbReference>
<feature type="domain" description="Tr-type G" evidence="7">
    <location>
        <begin position="7"/>
        <end position="263"/>
    </location>
</feature>
<dbReference type="InterPro" id="IPR000640">
    <property type="entry name" value="EFG_V-like"/>
</dbReference>
<dbReference type="InterPro" id="IPR005225">
    <property type="entry name" value="Small_GTP-bd"/>
</dbReference>
<dbReference type="Gene3D" id="3.40.50.300">
    <property type="entry name" value="P-loop containing nucleotide triphosphate hydrolases"/>
    <property type="match status" value="1"/>
</dbReference>
<evidence type="ECO:0000256" key="4">
    <source>
        <dbReference type="ARBA" id="ARBA00022917"/>
    </source>
</evidence>
<dbReference type="InterPro" id="IPR020568">
    <property type="entry name" value="Ribosomal_Su5_D2-typ_SF"/>
</dbReference>